<sequence length="343" mass="37198">MTDTDRLHGIHHVTAVAADPTENVAFYTDVLGLRLVKQTVNFDDVTTYHLYYGDETGTPGTAMTFFPFGGTRQGRVGKGMASATAFRAPDGSLPYWQDRLTESDADVTQPVERFGETVLPFRDPDGQPLELVFGDDPHDDGAVEPWSDGPVPAEHALRGFAGVTLLPTDPEATADVLATMGYEAGETVGDRTRYEVPDRAGVVDVLDRPDAPAARPGAGTVHHVAFRTPDSETELAWRETLLDAGQRVTEQKDRRYFQSIYYREPGGVLFEIATEEPGFTADEPVEELGSELQLPPWLADDREGIEANLPPLATDARAQLPDGGVAGEASGDTDPDDDRAGER</sequence>
<dbReference type="InterPro" id="IPR029068">
    <property type="entry name" value="Glyas_Bleomycin-R_OHBP_Dase"/>
</dbReference>
<dbReference type="InterPro" id="IPR037523">
    <property type="entry name" value="VOC_core"/>
</dbReference>
<dbReference type="PROSITE" id="PS51819">
    <property type="entry name" value="VOC"/>
    <property type="match status" value="2"/>
</dbReference>
<protein>
    <submittedName>
        <fullName evidence="3">Glyoxalase family protein</fullName>
    </submittedName>
</protein>
<proteinExistence type="predicted"/>
<dbReference type="PANTHER" id="PTHR36110:SF4">
    <property type="entry name" value="RING-CLEAVING DIOXYGENASE MHQA-RELATED"/>
    <property type="match status" value="1"/>
</dbReference>
<dbReference type="STRING" id="996166.SAMN05192554_11091"/>
<feature type="domain" description="VOC" evidence="2">
    <location>
        <begin position="9"/>
        <end position="134"/>
    </location>
</feature>
<dbReference type="InterPro" id="IPR004360">
    <property type="entry name" value="Glyas_Fos-R_dOase_dom"/>
</dbReference>
<dbReference type="InterPro" id="IPR052537">
    <property type="entry name" value="Extradiol_RC_dioxygenase"/>
</dbReference>
<dbReference type="CDD" id="cd08347">
    <property type="entry name" value="PcpA_C_like"/>
    <property type="match status" value="1"/>
</dbReference>
<dbReference type="EMBL" id="FNIA01000010">
    <property type="protein sequence ID" value="SDM95309.1"/>
    <property type="molecule type" value="Genomic_DNA"/>
</dbReference>
<evidence type="ECO:0000313" key="4">
    <source>
        <dbReference type="Proteomes" id="UP000199370"/>
    </source>
</evidence>
<dbReference type="RefSeq" id="WP_089733669.1">
    <property type="nucleotide sequence ID" value="NZ_FNIA01000010.1"/>
</dbReference>
<name>A0A1G9XES2_9EURY</name>
<evidence type="ECO:0000313" key="3">
    <source>
        <dbReference type="EMBL" id="SDM95309.1"/>
    </source>
</evidence>
<feature type="domain" description="VOC" evidence="2">
    <location>
        <begin position="159"/>
        <end position="275"/>
    </location>
</feature>
<dbReference type="OrthoDB" id="9710at2157"/>
<evidence type="ECO:0000256" key="1">
    <source>
        <dbReference type="SAM" id="MobiDB-lite"/>
    </source>
</evidence>
<accession>A0A1G9XES2</accession>
<dbReference type="Proteomes" id="UP000199370">
    <property type="component" value="Unassembled WGS sequence"/>
</dbReference>
<dbReference type="PANTHER" id="PTHR36110">
    <property type="entry name" value="RING-CLEAVING DIOXYGENASE MHQE-RELATED"/>
    <property type="match status" value="1"/>
</dbReference>
<dbReference type="AlphaFoldDB" id="A0A1G9XES2"/>
<dbReference type="Pfam" id="PF00903">
    <property type="entry name" value="Glyoxalase"/>
    <property type="match status" value="2"/>
</dbReference>
<organism evidence="3 4">
    <name type="scientific">Haloarchaeobius iranensis</name>
    <dbReference type="NCBI Taxonomy" id="996166"/>
    <lineage>
        <taxon>Archaea</taxon>
        <taxon>Methanobacteriati</taxon>
        <taxon>Methanobacteriota</taxon>
        <taxon>Stenosarchaea group</taxon>
        <taxon>Halobacteria</taxon>
        <taxon>Halobacteriales</taxon>
        <taxon>Halorubellaceae</taxon>
        <taxon>Haloarchaeobius</taxon>
    </lineage>
</organism>
<evidence type="ECO:0000259" key="2">
    <source>
        <dbReference type="PROSITE" id="PS51819"/>
    </source>
</evidence>
<gene>
    <name evidence="3" type="ORF">SAMN05192554_11091</name>
</gene>
<dbReference type="SUPFAM" id="SSF54593">
    <property type="entry name" value="Glyoxalase/Bleomycin resistance protein/Dihydroxybiphenyl dioxygenase"/>
    <property type="match status" value="1"/>
</dbReference>
<reference evidence="3 4" key="1">
    <citation type="submission" date="2016-10" db="EMBL/GenBank/DDBJ databases">
        <authorList>
            <person name="de Groot N.N."/>
        </authorList>
    </citation>
    <scope>NUCLEOTIDE SEQUENCE [LARGE SCALE GENOMIC DNA]</scope>
    <source>
        <strain evidence="4">EB21,IBRC-M 10013,KCTC 4048</strain>
    </source>
</reference>
<keyword evidence="4" id="KW-1185">Reference proteome</keyword>
<dbReference type="Gene3D" id="3.10.180.10">
    <property type="entry name" value="2,3-Dihydroxybiphenyl 1,2-Dioxygenase, domain 1"/>
    <property type="match status" value="2"/>
</dbReference>
<feature type="region of interest" description="Disordered" evidence="1">
    <location>
        <begin position="301"/>
        <end position="343"/>
    </location>
</feature>